<dbReference type="InterPro" id="IPR007278">
    <property type="entry name" value="DUF397"/>
</dbReference>
<dbReference type="Proteomes" id="UP001596514">
    <property type="component" value="Unassembled WGS sequence"/>
</dbReference>
<proteinExistence type="predicted"/>
<feature type="compositionally biased region" description="Basic and acidic residues" evidence="1">
    <location>
        <begin position="16"/>
        <end position="29"/>
    </location>
</feature>
<dbReference type="Pfam" id="PF04149">
    <property type="entry name" value="DUF397"/>
    <property type="match status" value="1"/>
</dbReference>
<reference evidence="4" key="1">
    <citation type="journal article" date="2019" name="Int. J. Syst. Evol. Microbiol.">
        <title>The Global Catalogue of Microorganisms (GCM) 10K type strain sequencing project: providing services to taxonomists for standard genome sequencing and annotation.</title>
        <authorList>
            <consortium name="The Broad Institute Genomics Platform"/>
            <consortium name="The Broad Institute Genome Sequencing Center for Infectious Disease"/>
            <person name="Wu L."/>
            <person name="Ma J."/>
        </authorList>
    </citation>
    <scope>NUCLEOTIDE SEQUENCE [LARGE SCALE GENOMIC DNA]</scope>
    <source>
        <strain evidence="4">JCM 10083</strain>
    </source>
</reference>
<evidence type="ECO:0000313" key="4">
    <source>
        <dbReference type="Proteomes" id="UP001596514"/>
    </source>
</evidence>
<evidence type="ECO:0000313" key="3">
    <source>
        <dbReference type="EMBL" id="MFC7604009.1"/>
    </source>
</evidence>
<sequence>MGRPEDGKAVHTRYSAPERGHRVDQKGREAVDLSDELRGAAWRKATKSASNQGDCLEVAPLSGGRVGLRDTEAPERAPFVVSASVWDAFIDGAKKGEFDF</sequence>
<feature type="region of interest" description="Disordered" evidence="1">
    <location>
        <begin position="1"/>
        <end position="29"/>
    </location>
</feature>
<evidence type="ECO:0000256" key="1">
    <source>
        <dbReference type="SAM" id="MobiDB-lite"/>
    </source>
</evidence>
<dbReference type="RefSeq" id="WP_386272480.1">
    <property type="nucleotide sequence ID" value="NZ_JBHSIJ010000002.1"/>
</dbReference>
<keyword evidence="4" id="KW-1185">Reference proteome</keyword>
<evidence type="ECO:0000259" key="2">
    <source>
        <dbReference type="Pfam" id="PF04149"/>
    </source>
</evidence>
<gene>
    <name evidence="3" type="ORF">ACFQVD_28245</name>
</gene>
<feature type="domain" description="DUF397" evidence="2">
    <location>
        <begin position="40"/>
        <end position="94"/>
    </location>
</feature>
<dbReference type="EMBL" id="JBHTEE010000001">
    <property type="protein sequence ID" value="MFC7604009.1"/>
    <property type="molecule type" value="Genomic_DNA"/>
</dbReference>
<comment type="caution">
    <text evidence="3">The sequence shown here is derived from an EMBL/GenBank/DDBJ whole genome shotgun (WGS) entry which is preliminary data.</text>
</comment>
<name>A0ABW2T6G8_9ACTN</name>
<accession>A0ABW2T6G8</accession>
<protein>
    <submittedName>
        <fullName evidence="3">DUF397 domain-containing protein</fullName>
    </submittedName>
</protein>
<organism evidence="3 4">
    <name type="scientific">Streptosporangium amethystogenes subsp. fukuiense</name>
    <dbReference type="NCBI Taxonomy" id="698418"/>
    <lineage>
        <taxon>Bacteria</taxon>
        <taxon>Bacillati</taxon>
        <taxon>Actinomycetota</taxon>
        <taxon>Actinomycetes</taxon>
        <taxon>Streptosporangiales</taxon>
        <taxon>Streptosporangiaceae</taxon>
        <taxon>Streptosporangium</taxon>
    </lineage>
</organism>